<evidence type="ECO:0000256" key="6">
    <source>
        <dbReference type="SAM" id="Phobius"/>
    </source>
</evidence>
<dbReference type="InterPro" id="IPR000045">
    <property type="entry name" value="Prepilin_IV_endopep_pep"/>
</dbReference>
<organism evidence="8 9">
    <name type="scientific">Jannaschia pohangensis</name>
    <dbReference type="NCBI Taxonomy" id="390807"/>
    <lineage>
        <taxon>Bacteria</taxon>
        <taxon>Pseudomonadati</taxon>
        <taxon>Pseudomonadota</taxon>
        <taxon>Alphaproteobacteria</taxon>
        <taxon>Rhodobacterales</taxon>
        <taxon>Roseobacteraceae</taxon>
        <taxon>Jannaschia</taxon>
    </lineage>
</organism>
<dbReference type="GO" id="GO:0004190">
    <property type="term" value="F:aspartic-type endopeptidase activity"/>
    <property type="evidence" value="ECO:0007669"/>
    <property type="project" value="InterPro"/>
</dbReference>
<evidence type="ECO:0000259" key="7">
    <source>
        <dbReference type="Pfam" id="PF01478"/>
    </source>
</evidence>
<proteinExistence type="predicted"/>
<dbReference type="AlphaFoldDB" id="A0A1I3LUR4"/>
<evidence type="ECO:0000256" key="2">
    <source>
        <dbReference type="ARBA" id="ARBA00022475"/>
    </source>
</evidence>
<feature type="domain" description="Prepilin type IV endopeptidase peptidase" evidence="7">
    <location>
        <begin position="24"/>
        <end position="125"/>
    </location>
</feature>
<protein>
    <submittedName>
        <fullName evidence="8">Prepilin peptidase CpaA</fullName>
    </submittedName>
</protein>
<keyword evidence="3 6" id="KW-0812">Transmembrane</keyword>
<dbReference type="InterPro" id="IPR052218">
    <property type="entry name" value="Preflagellin_Peptidase"/>
</dbReference>
<evidence type="ECO:0000256" key="3">
    <source>
        <dbReference type="ARBA" id="ARBA00022692"/>
    </source>
</evidence>
<dbReference type="Proteomes" id="UP000199110">
    <property type="component" value="Unassembled WGS sequence"/>
</dbReference>
<gene>
    <name evidence="8" type="ORF">SAMN04488095_1639</name>
</gene>
<feature type="transmembrane region" description="Helical" evidence="6">
    <location>
        <begin position="7"/>
        <end position="33"/>
    </location>
</feature>
<evidence type="ECO:0000256" key="5">
    <source>
        <dbReference type="ARBA" id="ARBA00023136"/>
    </source>
</evidence>
<feature type="transmembrane region" description="Helical" evidence="6">
    <location>
        <begin position="71"/>
        <end position="91"/>
    </location>
</feature>
<dbReference type="PANTHER" id="PTHR36506:SF1">
    <property type="entry name" value="PREFLAGELLIN PEPTIDASE"/>
    <property type="match status" value="1"/>
</dbReference>
<evidence type="ECO:0000256" key="1">
    <source>
        <dbReference type="ARBA" id="ARBA00004651"/>
    </source>
</evidence>
<dbReference type="STRING" id="390807.SAMN04488095_1639"/>
<dbReference type="EMBL" id="FORA01000002">
    <property type="protein sequence ID" value="SFI88447.1"/>
    <property type="molecule type" value="Genomic_DNA"/>
</dbReference>
<evidence type="ECO:0000313" key="9">
    <source>
        <dbReference type="Proteomes" id="UP000199110"/>
    </source>
</evidence>
<dbReference type="Gene3D" id="1.20.120.1220">
    <property type="match status" value="1"/>
</dbReference>
<reference evidence="8 9" key="1">
    <citation type="submission" date="2016-10" db="EMBL/GenBank/DDBJ databases">
        <authorList>
            <person name="de Groot N.N."/>
        </authorList>
    </citation>
    <scope>NUCLEOTIDE SEQUENCE [LARGE SCALE GENOMIC DNA]</scope>
    <source>
        <strain evidence="8 9">DSM 19073</strain>
    </source>
</reference>
<accession>A0A1I3LUR4</accession>
<dbReference type="Pfam" id="PF01478">
    <property type="entry name" value="Peptidase_A24"/>
    <property type="match status" value="1"/>
</dbReference>
<comment type="subcellular location">
    <subcellularLocation>
        <location evidence="1">Cell membrane</location>
        <topology evidence="1">Multi-pass membrane protein</topology>
    </subcellularLocation>
</comment>
<keyword evidence="2" id="KW-1003">Cell membrane</keyword>
<feature type="transmembrane region" description="Helical" evidence="6">
    <location>
        <begin position="97"/>
        <end position="127"/>
    </location>
</feature>
<name>A0A1I3LUR4_9RHOB</name>
<keyword evidence="4 6" id="KW-1133">Transmembrane helix</keyword>
<dbReference type="RefSeq" id="WP_245749170.1">
    <property type="nucleotide sequence ID" value="NZ_FORA01000002.1"/>
</dbReference>
<evidence type="ECO:0000313" key="8">
    <source>
        <dbReference type="EMBL" id="SFI88447.1"/>
    </source>
</evidence>
<keyword evidence="5 6" id="KW-0472">Membrane</keyword>
<dbReference type="GO" id="GO:0005886">
    <property type="term" value="C:plasma membrane"/>
    <property type="evidence" value="ECO:0007669"/>
    <property type="project" value="UniProtKB-SubCell"/>
</dbReference>
<sequence>MEPLAQAALLAATPMQGVVFGLLSLPICLWAAYTDLSTMKIKNEAVLALAAVFVVAGLFVLPTFTEYLWRYAHLGVILVIGFLMSAMRMLGAGDAKFAAAMAPFVALADVIEVLLIFSALLILTYVLHRIIRMIPAIRNLAPDWKSWHEKKDFPMGVTLAATQMTYLGLAALQQ</sequence>
<evidence type="ECO:0000256" key="4">
    <source>
        <dbReference type="ARBA" id="ARBA00022989"/>
    </source>
</evidence>
<keyword evidence="9" id="KW-1185">Reference proteome</keyword>
<dbReference type="PANTHER" id="PTHR36506">
    <property type="entry name" value="PREFLAGELLIN PEPTIDASE"/>
    <property type="match status" value="1"/>
</dbReference>
<feature type="transmembrane region" description="Helical" evidence="6">
    <location>
        <begin position="45"/>
        <end position="64"/>
    </location>
</feature>